<feature type="region of interest" description="Disordered" evidence="1">
    <location>
        <begin position="114"/>
        <end position="148"/>
    </location>
</feature>
<name>A0ABZ2KCD5_9BACT</name>
<organism evidence="2 3">
    <name type="scientific">Pendulispora brunnea</name>
    <dbReference type="NCBI Taxonomy" id="2905690"/>
    <lineage>
        <taxon>Bacteria</taxon>
        <taxon>Pseudomonadati</taxon>
        <taxon>Myxococcota</taxon>
        <taxon>Myxococcia</taxon>
        <taxon>Myxococcales</taxon>
        <taxon>Sorangiineae</taxon>
        <taxon>Pendulisporaceae</taxon>
        <taxon>Pendulispora</taxon>
    </lineage>
</organism>
<dbReference type="Proteomes" id="UP001379533">
    <property type="component" value="Chromosome"/>
</dbReference>
<keyword evidence="3" id="KW-1185">Reference proteome</keyword>
<dbReference type="EMBL" id="CP089982">
    <property type="protein sequence ID" value="WXA95107.1"/>
    <property type="molecule type" value="Genomic_DNA"/>
</dbReference>
<evidence type="ECO:0000313" key="2">
    <source>
        <dbReference type="EMBL" id="WXA95107.1"/>
    </source>
</evidence>
<reference evidence="2 3" key="1">
    <citation type="submission" date="2021-12" db="EMBL/GenBank/DDBJ databases">
        <title>Discovery of the Pendulisporaceae a myxobacterial family with distinct sporulation behavior and unique specialized metabolism.</title>
        <authorList>
            <person name="Garcia R."/>
            <person name="Popoff A."/>
            <person name="Bader C.D."/>
            <person name="Loehr J."/>
            <person name="Walesch S."/>
            <person name="Walt C."/>
            <person name="Boldt J."/>
            <person name="Bunk B."/>
            <person name="Haeckl F.J.F.P.J."/>
            <person name="Gunesch A.P."/>
            <person name="Birkelbach J."/>
            <person name="Nuebel U."/>
            <person name="Pietschmann T."/>
            <person name="Bach T."/>
            <person name="Mueller R."/>
        </authorList>
    </citation>
    <scope>NUCLEOTIDE SEQUENCE [LARGE SCALE GENOMIC DNA]</scope>
    <source>
        <strain evidence="2 3">MSr12523</strain>
    </source>
</reference>
<dbReference type="RefSeq" id="WP_394845715.1">
    <property type="nucleotide sequence ID" value="NZ_CP089982.1"/>
</dbReference>
<feature type="compositionally biased region" description="Pro residues" evidence="1">
    <location>
        <begin position="117"/>
        <end position="142"/>
    </location>
</feature>
<accession>A0ABZ2KCD5</accession>
<protein>
    <submittedName>
        <fullName evidence="2">Uncharacterized protein</fullName>
    </submittedName>
</protein>
<gene>
    <name evidence="2" type="ORF">LZC95_52885</name>
</gene>
<proteinExistence type="predicted"/>
<sequence length="314" mass="32935">MRHGLAAWLAVTLWGTAGMAQTNDVRVRLPACATAPFDYDEFTEVLRVELAPDPVLVGTEEATVEVDMPCQGASHVLIRVRGAAVRRMDIGDLPAGARPRGIAVVAAELVRSARSSPAPPVPPPKPEEPPPPSPLPPAPPPAKVDAPPRTRAVTWDLRAAAEGRVFLAKPTALFGASLGGRFHRVRGALGLLRGAADDRLGRTDLTLVYGSLGFEVWRLSAGRFEFVAVPRAGAGVIAADATANARSTGQSSREPYLDGALGLEARVRIGDVAWATFDADAGYARGLVATADQRVVARPDGFFVGLRAGIAIAP</sequence>
<evidence type="ECO:0000313" key="3">
    <source>
        <dbReference type="Proteomes" id="UP001379533"/>
    </source>
</evidence>
<evidence type="ECO:0000256" key="1">
    <source>
        <dbReference type="SAM" id="MobiDB-lite"/>
    </source>
</evidence>